<organism evidence="1 2">
    <name type="scientific">Heterobasidion irregulare (strain TC 32-1)</name>
    <dbReference type="NCBI Taxonomy" id="747525"/>
    <lineage>
        <taxon>Eukaryota</taxon>
        <taxon>Fungi</taxon>
        <taxon>Dikarya</taxon>
        <taxon>Basidiomycota</taxon>
        <taxon>Agaricomycotina</taxon>
        <taxon>Agaricomycetes</taxon>
        <taxon>Russulales</taxon>
        <taxon>Bondarzewiaceae</taxon>
        <taxon>Heterobasidion</taxon>
        <taxon>Heterobasidion annosum species complex</taxon>
    </lineage>
</organism>
<sequence length="103" mass="12058">MYQGLAAYRVICWDPSEVICCIGEDLFVPDEYQHMINWHLLHLFKDKYLKVSNFLIGSNILKYYWAVEKTVILACHTYTLVPTLYLTSGYLENPSLLLDLDYS</sequence>
<dbReference type="InParanoid" id="W4KHJ2"/>
<dbReference type="KEGG" id="hir:HETIRDRAFT_115404"/>
<keyword evidence="2" id="KW-1185">Reference proteome</keyword>
<proteinExistence type="predicted"/>
<protein>
    <submittedName>
        <fullName evidence="1">Uncharacterized protein</fullName>
    </submittedName>
</protein>
<dbReference type="HOGENOM" id="CLU_2264097_0_0_1"/>
<gene>
    <name evidence="1" type="ORF">HETIRDRAFT_115404</name>
</gene>
<accession>W4KHJ2</accession>
<dbReference type="Proteomes" id="UP000030671">
    <property type="component" value="Unassembled WGS sequence"/>
</dbReference>
<evidence type="ECO:0000313" key="2">
    <source>
        <dbReference type="Proteomes" id="UP000030671"/>
    </source>
</evidence>
<dbReference type="AlphaFoldDB" id="W4KHJ2"/>
<reference evidence="1 2" key="1">
    <citation type="journal article" date="2012" name="New Phytol.">
        <title>Insight into trade-off between wood decay and parasitism from the genome of a fungal forest pathogen.</title>
        <authorList>
            <person name="Olson A."/>
            <person name="Aerts A."/>
            <person name="Asiegbu F."/>
            <person name="Belbahri L."/>
            <person name="Bouzid O."/>
            <person name="Broberg A."/>
            <person name="Canback B."/>
            <person name="Coutinho P.M."/>
            <person name="Cullen D."/>
            <person name="Dalman K."/>
            <person name="Deflorio G."/>
            <person name="van Diepen L.T."/>
            <person name="Dunand C."/>
            <person name="Duplessis S."/>
            <person name="Durling M."/>
            <person name="Gonthier P."/>
            <person name="Grimwood J."/>
            <person name="Fossdal C.G."/>
            <person name="Hansson D."/>
            <person name="Henrissat B."/>
            <person name="Hietala A."/>
            <person name="Himmelstrand K."/>
            <person name="Hoffmeister D."/>
            <person name="Hogberg N."/>
            <person name="James T.Y."/>
            <person name="Karlsson M."/>
            <person name="Kohler A."/>
            <person name="Kues U."/>
            <person name="Lee Y.H."/>
            <person name="Lin Y.C."/>
            <person name="Lind M."/>
            <person name="Lindquist E."/>
            <person name="Lombard V."/>
            <person name="Lucas S."/>
            <person name="Lunden K."/>
            <person name="Morin E."/>
            <person name="Murat C."/>
            <person name="Park J."/>
            <person name="Raffaello T."/>
            <person name="Rouze P."/>
            <person name="Salamov A."/>
            <person name="Schmutz J."/>
            <person name="Solheim H."/>
            <person name="Stahlberg J."/>
            <person name="Velez H."/>
            <person name="de Vries R.P."/>
            <person name="Wiebenga A."/>
            <person name="Woodward S."/>
            <person name="Yakovlev I."/>
            <person name="Garbelotto M."/>
            <person name="Martin F."/>
            <person name="Grigoriev I.V."/>
            <person name="Stenlid J."/>
        </authorList>
    </citation>
    <scope>NUCLEOTIDE SEQUENCE [LARGE SCALE GENOMIC DNA]</scope>
    <source>
        <strain evidence="1 2">TC 32-1</strain>
    </source>
</reference>
<name>W4KHJ2_HETIT</name>
<dbReference type="RefSeq" id="XP_009542063.1">
    <property type="nucleotide sequence ID" value="XM_009543768.1"/>
</dbReference>
<evidence type="ECO:0000313" key="1">
    <source>
        <dbReference type="EMBL" id="ETW85189.1"/>
    </source>
</evidence>
<dbReference type="GeneID" id="20666480"/>
<dbReference type="EMBL" id="KI925455">
    <property type="protein sequence ID" value="ETW85189.1"/>
    <property type="molecule type" value="Genomic_DNA"/>
</dbReference>